<evidence type="ECO:0000256" key="2">
    <source>
        <dbReference type="ARBA" id="ARBA00022630"/>
    </source>
</evidence>
<evidence type="ECO:0000256" key="3">
    <source>
        <dbReference type="ARBA" id="ARBA00022827"/>
    </source>
</evidence>
<keyword evidence="4" id="KW-0560">Oxidoreductase</keyword>
<dbReference type="PANTHER" id="PTHR47178:SF6">
    <property type="entry name" value="FAD-BINDING DOMAIN-CONTAINING PROTEIN"/>
    <property type="match status" value="1"/>
</dbReference>
<organism evidence="7 8">
    <name type="scientific">Colletotrichum gloeosporioides</name>
    <name type="common">Anthracnose fungus</name>
    <name type="synonym">Glomerella cingulata</name>
    <dbReference type="NCBI Taxonomy" id="474922"/>
    <lineage>
        <taxon>Eukaryota</taxon>
        <taxon>Fungi</taxon>
        <taxon>Dikarya</taxon>
        <taxon>Ascomycota</taxon>
        <taxon>Pezizomycotina</taxon>
        <taxon>Sordariomycetes</taxon>
        <taxon>Hypocreomycetidae</taxon>
        <taxon>Glomerellales</taxon>
        <taxon>Glomerellaceae</taxon>
        <taxon>Colletotrichum</taxon>
        <taxon>Colletotrichum gloeosporioides species complex</taxon>
    </lineage>
</organism>
<evidence type="ECO:0000256" key="1">
    <source>
        <dbReference type="ARBA" id="ARBA00001974"/>
    </source>
</evidence>
<keyword evidence="8" id="KW-1185">Reference proteome</keyword>
<evidence type="ECO:0000313" key="8">
    <source>
        <dbReference type="Proteomes" id="UP000613401"/>
    </source>
</evidence>
<dbReference type="GO" id="GO:0004497">
    <property type="term" value="F:monooxygenase activity"/>
    <property type="evidence" value="ECO:0007669"/>
    <property type="project" value="UniProtKB-KW"/>
</dbReference>
<comment type="cofactor">
    <cofactor evidence="1">
        <name>FAD</name>
        <dbReference type="ChEBI" id="CHEBI:57692"/>
    </cofactor>
</comment>
<keyword evidence="2" id="KW-0285">Flavoprotein</keyword>
<dbReference type="Pfam" id="PF01494">
    <property type="entry name" value="FAD_binding_3"/>
    <property type="match status" value="2"/>
</dbReference>
<dbReference type="RefSeq" id="XP_045264261.1">
    <property type="nucleotide sequence ID" value="XM_045405863.1"/>
</dbReference>
<proteinExistence type="predicted"/>
<dbReference type="Gene3D" id="3.50.50.60">
    <property type="entry name" value="FAD/NAD(P)-binding domain"/>
    <property type="match status" value="1"/>
</dbReference>
<keyword evidence="5" id="KW-0503">Monooxygenase</keyword>
<gene>
    <name evidence="7" type="ORF">GCG54_00005848</name>
</gene>
<reference evidence="7" key="1">
    <citation type="journal article" date="2020" name="Phytopathology">
        <title>Genome sequence and comparative analysis of Colletotrichum gloeosporioides isolated from Liriodendron leaves.</title>
        <authorList>
            <person name="Fu F.F."/>
            <person name="Hao Z."/>
            <person name="Wang P."/>
            <person name="Lu Y."/>
            <person name="Xue L.J."/>
            <person name="Wei G."/>
            <person name="Tian Y."/>
            <person name="Baishi H."/>
            <person name="Xu H."/>
            <person name="Shi J."/>
            <person name="Cheng T."/>
            <person name="Wang G."/>
            <person name="Yi Y."/>
            <person name="Chen J."/>
        </authorList>
    </citation>
    <scope>NUCLEOTIDE SEQUENCE</scope>
    <source>
        <strain evidence="7">Lc1</strain>
    </source>
</reference>
<comment type="caution">
    <text evidence="7">The sequence shown here is derived from an EMBL/GenBank/DDBJ whole genome shotgun (WGS) entry which is preliminary data.</text>
</comment>
<dbReference type="InterPro" id="IPR036188">
    <property type="entry name" value="FAD/NAD-bd_sf"/>
</dbReference>
<protein>
    <recommendedName>
        <fullName evidence="6">FAD-binding domain-containing protein</fullName>
    </recommendedName>
</protein>
<sequence>MNQDIQHIIPREWATMASFKVIIIGSGLAGSLLANGLAKHNIDFEVYERAEKHSKREGFQIRLGAGALIGMRACLEQGQIDSIARRFARSTVSNPPIVYDKHFNKMFEPGKMPGYQRSTPINRVSLREALSEPLHKMGKLHNEKRFTNYEIHRDGSRRFVKAFFDDDTSDTCDVLIGADGSGSKVNCLLGLNNLEEVSSHHGFLARKDFPVSVFNDIPQQLHSPVGTVDGGTTLFFQVYLPREVGTAADSKYSSEQGISTMLGIGWHRDRMPQEFDALTTEERWDAAELLIRDWSPQHHQIFNMFRGQDMYCWTPRVSSRPPLDWRRAVASPDDERLGNPHVWLLGDAMHAMLPTRGMGGNQSMLDTADALPLLTWLAEKAKTANAASEQDFMEACKTYEEAVIPRAFEWVTQSGGNDPLAADTSKFKARAIMRLLSFIGEATTFWNWVLFKITGVDHSKQAIDLL</sequence>
<dbReference type="SUPFAM" id="SSF51905">
    <property type="entry name" value="FAD/NAD(P)-binding domain"/>
    <property type="match status" value="1"/>
</dbReference>
<keyword evidence="3" id="KW-0274">FAD</keyword>
<dbReference type="EMBL" id="WVTB01000047">
    <property type="protein sequence ID" value="KAF3805102.1"/>
    <property type="molecule type" value="Genomic_DNA"/>
</dbReference>
<dbReference type="PANTHER" id="PTHR47178">
    <property type="entry name" value="MONOOXYGENASE, FAD-BINDING"/>
    <property type="match status" value="1"/>
</dbReference>
<evidence type="ECO:0000259" key="6">
    <source>
        <dbReference type="Pfam" id="PF01494"/>
    </source>
</evidence>
<dbReference type="AlphaFoldDB" id="A0A8H4CJU7"/>
<evidence type="ECO:0000256" key="4">
    <source>
        <dbReference type="ARBA" id="ARBA00023002"/>
    </source>
</evidence>
<feature type="domain" description="FAD-binding" evidence="6">
    <location>
        <begin position="341"/>
        <end position="385"/>
    </location>
</feature>
<dbReference type="GO" id="GO:0071949">
    <property type="term" value="F:FAD binding"/>
    <property type="evidence" value="ECO:0007669"/>
    <property type="project" value="InterPro"/>
</dbReference>
<dbReference type="Proteomes" id="UP000613401">
    <property type="component" value="Unassembled WGS sequence"/>
</dbReference>
<dbReference type="PRINTS" id="PR00420">
    <property type="entry name" value="RNGMNOXGNASE"/>
</dbReference>
<dbReference type="GeneID" id="69012997"/>
<feature type="domain" description="FAD-binding" evidence="6">
    <location>
        <begin position="20"/>
        <end position="195"/>
    </location>
</feature>
<accession>A0A8H4CJU7</accession>
<evidence type="ECO:0000313" key="7">
    <source>
        <dbReference type="EMBL" id="KAF3805102.1"/>
    </source>
</evidence>
<evidence type="ECO:0000256" key="5">
    <source>
        <dbReference type="ARBA" id="ARBA00023033"/>
    </source>
</evidence>
<reference evidence="7" key="2">
    <citation type="submission" date="2020-03" db="EMBL/GenBank/DDBJ databases">
        <authorList>
            <person name="Fu F.-F."/>
            <person name="Chen J."/>
        </authorList>
    </citation>
    <scope>NUCLEOTIDE SEQUENCE</scope>
    <source>
        <strain evidence="7">Lc1</strain>
    </source>
</reference>
<dbReference type="InterPro" id="IPR002938">
    <property type="entry name" value="FAD-bd"/>
</dbReference>
<name>A0A8H4CJU7_COLGL</name>